<dbReference type="Proteomes" id="UP000646827">
    <property type="component" value="Unassembled WGS sequence"/>
</dbReference>
<dbReference type="EMBL" id="JAEPRB010000344">
    <property type="protein sequence ID" value="KAG2216927.1"/>
    <property type="molecule type" value="Genomic_DNA"/>
</dbReference>
<accession>A0A8H7RVF5</accession>
<name>A0A8H7RVF5_9FUNG</name>
<evidence type="ECO:0000313" key="2">
    <source>
        <dbReference type="EMBL" id="KAG2216927.1"/>
    </source>
</evidence>
<dbReference type="InterPro" id="IPR011008">
    <property type="entry name" value="Dimeric_a/b-barrel"/>
</dbReference>
<dbReference type="Pfam" id="PF03795">
    <property type="entry name" value="YCII"/>
    <property type="match status" value="1"/>
</dbReference>
<feature type="domain" description="YCII-related" evidence="1">
    <location>
        <begin position="20"/>
        <end position="100"/>
    </location>
</feature>
<gene>
    <name evidence="2" type="ORF">INT45_004123</name>
</gene>
<comment type="caution">
    <text evidence="2">The sequence shown here is derived from an EMBL/GenBank/DDBJ whole genome shotgun (WGS) entry which is preliminary data.</text>
</comment>
<sequence length="117" mass="13344">MSATSTSNTKKQYLVVIQDFKDEKALERRMAVRDQHLAMAKANHPEYIVCGGAIFDSHESRNMVGSAMICQAESEEELREKLSKDPYVIGKVWEKWDIYPYRNAIGLEKELPGPVII</sequence>
<dbReference type="InterPro" id="IPR005545">
    <property type="entry name" value="YCII"/>
</dbReference>
<reference evidence="2 3" key="1">
    <citation type="submission" date="2020-12" db="EMBL/GenBank/DDBJ databases">
        <title>Metabolic potential, ecology and presence of endohyphal bacteria is reflected in genomic diversity of Mucoromycotina.</title>
        <authorList>
            <person name="Muszewska A."/>
            <person name="Okrasinska A."/>
            <person name="Steczkiewicz K."/>
            <person name="Drgas O."/>
            <person name="Orlowska M."/>
            <person name="Perlinska-Lenart U."/>
            <person name="Aleksandrzak-Piekarczyk T."/>
            <person name="Szatraj K."/>
            <person name="Zielenkiewicz U."/>
            <person name="Pilsyk S."/>
            <person name="Malc E."/>
            <person name="Mieczkowski P."/>
            <person name="Kruszewska J.S."/>
            <person name="Biernat P."/>
            <person name="Pawlowska J."/>
        </authorList>
    </citation>
    <scope>NUCLEOTIDE SEQUENCE [LARGE SCALE GENOMIC DNA]</scope>
    <source>
        <strain evidence="2 3">CBS 142.35</strain>
    </source>
</reference>
<keyword evidence="3" id="KW-1185">Reference proteome</keyword>
<organism evidence="2 3">
    <name type="scientific">Circinella minor</name>
    <dbReference type="NCBI Taxonomy" id="1195481"/>
    <lineage>
        <taxon>Eukaryota</taxon>
        <taxon>Fungi</taxon>
        <taxon>Fungi incertae sedis</taxon>
        <taxon>Mucoromycota</taxon>
        <taxon>Mucoromycotina</taxon>
        <taxon>Mucoromycetes</taxon>
        <taxon>Mucorales</taxon>
        <taxon>Lichtheimiaceae</taxon>
        <taxon>Circinella</taxon>
    </lineage>
</organism>
<protein>
    <recommendedName>
        <fullName evidence="1">YCII-related domain-containing protein</fullName>
    </recommendedName>
</protein>
<dbReference type="InterPro" id="IPR051807">
    <property type="entry name" value="Sec-metab_biosynth-assoc"/>
</dbReference>
<dbReference type="OrthoDB" id="5519740at2759"/>
<dbReference type="AlphaFoldDB" id="A0A8H7RVF5"/>
<proteinExistence type="predicted"/>
<evidence type="ECO:0000259" key="1">
    <source>
        <dbReference type="Pfam" id="PF03795"/>
    </source>
</evidence>
<dbReference type="Gene3D" id="3.30.70.1060">
    <property type="entry name" value="Dimeric alpha+beta barrel"/>
    <property type="match status" value="1"/>
</dbReference>
<evidence type="ECO:0000313" key="3">
    <source>
        <dbReference type="Proteomes" id="UP000646827"/>
    </source>
</evidence>
<dbReference type="PANTHER" id="PTHR33606:SF3">
    <property type="entry name" value="PROTEIN YCII"/>
    <property type="match status" value="1"/>
</dbReference>
<dbReference type="SUPFAM" id="SSF54909">
    <property type="entry name" value="Dimeric alpha+beta barrel"/>
    <property type="match status" value="1"/>
</dbReference>
<dbReference type="PANTHER" id="PTHR33606">
    <property type="entry name" value="PROTEIN YCII"/>
    <property type="match status" value="1"/>
</dbReference>